<dbReference type="EnsemblPlants" id="OMERI02G35170.1">
    <property type="protein sequence ID" value="OMERI02G35170.1"/>
    <property type="gene ID" value="OMERI02G35170"/>
</dbReference>
<sequence length="150" mass="16524">MDRSPSFQGRMQSWSLVKTTFLLAAFDDLDDGNGRANVFLRKLVRSCVRIISSESPHALVQFVLEEATLGFISTGCSIGATAGRIWRPFPVLYLPACSNFILWQQHPTPGQMLFALEGRKMPIPSNSRYLEAPTAATRKPALSVGLSNLP</sequence>
<keyword evidence="2" id="KW-1185">Reference proteome</keyword>
<evidence type="ECO:0000313" key="1">
    <source>
        <dbReference type="EnsemblPlants" id="OMERI02G35170.1"/>
    </source>
</evidence>
<dbReference type="Gramene" id="OMERI02G35170.1">
    <property type="protein sequence ID" value="OMERI02G35170.1"/>
    <property type="gene ID" value="OMERI02G35170"/>
</dbReference>
<dbReference type="HOGENOM" id="CLU_1743424_0_0_1"/>
<name>A0A0E0CT47_9ORYZ</name>
<dbReference type="AlphaFoldDB" id="A0A0E0CT47"/>
<reference evidence="1" key="1">
    <citation type="submission" date="2015-04" db="UniProtKB">
        <authorList>
            <consortium name="EnsemblPlants"/>
        </authorList>
    </citation>
    <scope>IDENTIFICATION</scope>
</reference>
<evidence type="ECO:0000313" key="2">
    <source>
        <dbReference type="Proteomes" id="UP000008021"/>
    </source>
</evidence>
<accession>A0A0E0CT47</accession>
<organism evidence="1">
    <name type="scientific">Oryza meridionalis</name>
    <dbReference type="NCBI Taxonomy" id="40149"/>
    <lineage>
        <taxon>Eukaryota</taxon>
        <taxon>Viridiplantae</taxon>
        <taxon>Streptophyta</taxon>
        <taxon>Embryophyta</taxon>
        <taxon>Tracheophyta</taxon>
        <taxon>Spermatophyta</taxon>
        <taxon>Magnoliopsida</taxon>
        <taxon>Liliopsida</taxon>
        <taxon>Poales</taxon>
        <taxon>Poaceae</taxon>
        <taxon>BOP clade</taxon>
        <taxon>Oryzoideae</taxon>
        <taxon>Oryzeae</taxon>
        <taxon>Oryzinae</taxon>
        <taxon>Oryza</taxon>
    </lineage>
</organism>
<proteinExistence type="predicted"/>
<reference evidence="1" key="2">
    <citation type="submission" date="2018-05" db="EMBL/GenBank/DDBJ databases">
        <title>OmerRS3 (Oryza meridionalis Reference Sequence Version 3).</title>
        <authorList>
            <person name="Zhang J."/>
            <person name="Kudrna D."/>
            <person name="Lee S."/>
            <person name="Talag J."/>
            <person name="Welchert J."/>
            <person name="Wing R.A."/>
        </authorList>
    </citation>
    <scope>NUCLEOTIDE SEQUENCE [LARGE SCALE GENOMIC DNA]</scope>
    <source>
        <strain evidence="1">cv. OR44</strain>
    </source>
</reference>
<protein>
    <submittedName>
        <fullName evidence="1">Uncharacterized protein</fullName>
    </submittedName>
</protein>
<dbReference type="Proteomes" id="UP000008021">
    <property type="component" value="Chromosome 2"/>
</dbReference>